<accession>A0A914CR32</accession>
<evidence type="ECO:0000313" key="2">
    <source>
        <dbReference type="Proteomes" id="UP000887540"/>
    </source>
</evidence>
<feature type="transmembrane region" description="Helical" evidence="1">
    <location>
        <begin position="24"/>
        <end position="50"/>
    </location>
</feature>
<reference evidence="3" key="1">
    <citation type="submission" date="2022-11" db="UniProtKB">
        <authorList>
            <consortium name="WormBaseParasite"/>
        </authorList>
    </citation>
    <scope>IDENTIFICATION</scope>
</reference>
<protein>
    <submittedName>
        <fullName evidence="3">Uncharacterized protein</fullName>
    </submittedName>
</protein>
<sequence>MDIDEDTKSSSVLQEKLTTIIKRVVYISIASTILVILLLTTRFCISTYVVEERSFSLADIPYFINFGTIGISFLSYIAILTILPLLSALWFVRYIKKDVIYGRYIGDALKKFLQCHLTMYVVVGTVMIIGCVVFQDTPLGRNHVARVTTKFKQALRALNRTIRKFAPKRIFESLYKATLEPILTYALEAWYPYQVHLHRE</sequence>
<keyword evidence="2" id="KW-1185">Reference proteome</keyword>
<dbReference type="AlphaFoldDB" id="A0A914CR32"/>
<dbReference type="Gene3D" id="1.20.1110.10">
    <property type="entry name" value="Calcium-transporting ATPase, transmembrane domain"/>
    <property type="match status" value="1"/>
</dbReference>
<evidence type="ECO:0000313" key="3">
    <source>
        <dbReference type="WBParaSite" id="ACRNAN_scaffold12929.g28028.t1"/>
    </source>
</evidence>
<dbReference type="Proteomes" id="UP000887540">
    <property type="component" value="Unplaced"/>
</dbReference>
<feature type="transmembrane region" description="Helical" evidence="1">
    <location>
        <begin position="113"/>
        <end position="135"/>
    </location>
</feature>
<feature type="transmembrane region" description="Helical" evidence="1">
    <location>
        <begin position="62"/>
        <end position="92"/>
    </location>
</feature>
<organism evidence="2 3">
    <name type="scientific">Acrobeloides nanus</name>
    <dbReference type="NCBI Taxonomy" id="290746"/>
    <lineage>
        <taxon>Eukaryota</taxon>
        <taxon>Metazoa</taxon>
        <taxon>Ecdysozoa</taxon>
        <taxon>Nematoda</taxon>
        <taxon>Chromadorea</taxon>
        <taxon>Rhabditida</taxon>
        <taxon>Tylenchina</taxon>
        <taxon>Cephalobomorpha</taxon>
        <taxon>Cephaloboidea</taxon>
        <taxon>Cephalobidae</taxon>
        <taxon>Acrobeloides</taxon>
    </lineage>
</organism>
<dbReference type="WBParaSite" id="ACRNAN_scaffold12929.g28028.t1">
    <property type="protein sequence ID" value="ACRNAN_scaffold12929.g28028.t1"/>
    <property type="gene ID" value="ACRNAN_scaffold12929.g28028"/>
</dbReference>
<keyword evidence="1" id="KW-0472">Membrane</keyword>
<proteinExistence type="predicted"/>
<name>A0A914CR32_9BILA</name>
<keyword evidence="1" id="KW-1133">Transmembrane helix</keyword>
<evidence type="ECO:0000256" key="1">
    <source>
        <dbReference type="SAM" id="Phobius"/>
    </source>
</evidence>
<keyword evidence="1" id="KW-0812">Transmembrane</keyword>